<dbReference type="EMBL" id="WTYE01000001">
    <property type="protein sequence ID" value="MXP30642.1"/>
    <property type="molecule type" value="Genomic_DNA"/>
</dbReference>
<protein>
    <submittedName>
        <fullName evidence="2">Uncharacterized protein</fullName>
    </submittedName>
</protein>
<organism evidence="2 3">
    <name type="scientific">Parerythrobacter jejuensis</name>
    <dbReference type="NCBI Taxonomy" id="795812"/>
    <lineage>
        <taxon>Bacteria</taxon>
        <taxon>Pseudomonadati</taxon>
        <taxon>Pseudomonadota</taxon>
        <taxon>Alphaproteobacteria</taxon>
        <taxon>Sphingomonadales</taxon>
        <taxon>Erythrobacteraceae</taxon>
        <taxon>Parerythrobacter</taxon>
    </lineage>
</organism>
<dbReference type="AlphaFoldDB" id="A0A845ARA3"/>
<keyword evidence="3" id="KW-1185">Reference proteome</keyword>
<dbReference type="RefSeq" id="WP_160778165.1">
    <property type="nucleotide sequence ID" value="NZ_BAAAZF010000001.1"/>
</dbReference>
<comment type="caution">
    <text evidence="2">The sequence shown here is derived from an EMBL/GenBank/DDBJ whole genome shotgun (WGS) entry which is preliminary data.</text>
</comment>
<reference evidence="2 3" key="1">
    <citation type="submission" date="2019-12" db="EMBL/GenBank/DDBJ databases">
        <title>Genomic-based taxomic classification of the family Erythrobacteraceae.</title>
        <authorList>
            <person name="Xu L."/>
        </authorList>
    </citation>
    <scope>NUCLEOTIDE SEQUENCE [LARGE SCALE GENOMIC DNA]</scope>
    <source>
        <strain evidence="2 3">JCM 16677</strain>
    </source>
</reference>
<sequence length="243" mass="27185">MNYPPFTDLLALSNDLKRTGKQKKLKGTLLQAWRAEACLGDLLQASDCCERLRAIVDQEGKSHGPAEQTVIKALQTTAVMLYARATSTGGKGVERGSIQLNKQGLSSEQKEDHEALISLRNEALAHVNPTHKVGDRLWHKVSLFAVPNAHGQWTPAAATNETTWHRETLERLERMLPLAIKFVAEKFKIRLKMVGDSMGEAGIDEAMFRRYLFDPIEVFGSEAVVMRLLSSRGKASERFWVNE</sequence>
<name>A0A845ARA3_9SPHN</name>
<evidence type="ECO:0000313" key="3">
    <source>
        <dbReference type="Proteomes" id="UP000446786"/>
    </source>
</evidence>
<dbReference type="OrthoDB" id="7605194at2"/>
<dbReference type="EMBL" id="WTYE01000001">
    <property type="protein sequence ID" value="MXP33402.1"/>
    <property type="molecule type" value="Genomic_DNA"/>
</dbReference>
<gene>
    <name evidence="1" type="ORF">GRI94_02260</name>
    <name evidence="2" type="ORF">GRI94_16350</name>
</gene>
<dbReference type="Proteomes" id="UP000446786">
    <property type="component" value="Unassembled WGS sequence"/>
</dbReference>
<evidence type="ECO:0000313" key="2">
    <source>
        <dbReference type="EMBL" id="MXP33402.1"/>
    </source>
</evidence>
<evidence type="ECO:0000313" key="1">
    <source>
        <dbReference type="EMBL" id="MXP30642.1"/>
    </source>
</evidence>
<proteinExistence type="predicted"/>
<accession>A0A845ARA3</accession>